<sequence length="279" mass="29326">MTAIQALALGLIQGIAEFLPISSSGHLALLKNLLGLAEVPLLFDVILHIATLFAVIIVLRKRIVAILAALWAFLFSRKGEQPGSDTAITDFEARERTRNLAYIPPILIATVVTGLLGYGIQKIFPMGDTKTVAMRMLFTALVLGLTAVVKPGSRGPDEIGWKRATFVGLAQGVGVFSGISRSGMTISAGLFAGLDRATAGEYSFLLSIPAIGGAFLLTLKDAGAMMGTVSYGNLALSALAAFASGLLSLKLLLKMIKGGKIYWFAPYLVVLGAIGLLFG</sequence>
<feature type="transmembrane region" description="Helical" evidence="12">
    <location>
        <begin position="261"/>
        <end position="278"/>
    </location>
</feature>
<proteinExistence type="inferred from homology"/>
<feature type="transmembrane region" description="Helical" evidence="12">
    <location>
        <begin position="199"/>
        <end position="219"/>
    </location>
</feature>
<dbReference type="HAMAP" id="MF_01006">
    <property type="entry name" value="Undec_diphosphatase"/>
    <property type="match status" value="1"/>
</dbReference>
<dbReference type="EC" id="3.6.1.27" evidence="3"/>
<evidence type="ECO:0000256" key="7">
    <source>
        <dbReference type="ARBA" id="ARBA00022801"/>
    </source>
</evidence>
<evidence type="ECO:0000313" key="13">
    <source>
        <dbReference type="EMBL" id="MPL59667.1"/>
    </source>
</evidence>
<feature type="transmembrane region" description="Helical" evidence="12">
    <location>
        <begin position="132"/>
        <end position="149"/>
    </location>
</feature>
<protein>
    <recommendedName>
        <fullName evidence="4">Undecaprenyl-diphosphatase</fullName>
        <ecNumber evidence="3">3.6.1.27</ecNumber>
    </recommendedName>
    <alternativeName>
        <fullName evidence="10">Undecaprenyl pyrophosphate phosphatase</fullName>
    </alternativeName>
</protein>
<dbReference type="GO" id="GO:0050380">
    <property type="term" value="F:undecaprenyl-diphosphatase activity"/>
    <property type="evidence" value="ECO:0007669"/>
    <property type="project" value="UniProtKB-EC"/>
</dbReference>
<keyword evidence="9 12" id="KW-0472">Membrane</keyword>
<evidence type="ECO:0000256" key="12">
    <source>
        <dbReference type="SAM" id="Phobius"/>
    </source>
</evidence>
<feature type="transmembrane region" description="Helical" evidence="12">
    <location>
        <begin position="231"/>
        <end position="249"/>
    </location>
</feature>
<dbReference type="GO" id="GO:0005886">
    <property type="term" value="C:plasma membrane"/>
    <property type="evidence" value="ECO:0007669"/>
    <property type="project" value="UniProtKB-SubCell"/>
</dbReference>
<gene>
    <name evidence="13" type="primary">uppP_2</name>
    <name evidence="13" type="ORF">SDC9_05222</name>
</gene>
<dbReference type="InterPro" id="IPR003824">
    <property type="entry name" value="UppP"/>
</dbReference>
<feature type="transmembrane region" description="Helical" evidence="12">
    <location>
        <begin position="40"/>
        <end position="59"/>
    </location>
</feature>
<comment type="caution">
    <text evidence="13">The sequence shown here is derived from an EMBL/GenBank/DDBJ whole genome shotgun (WGS) entry which is preliminary data.</text>
</comment>
<evidence type="ECO:0000256" key="8">
    <source>
        <dbReference type="ARBA" id="ARBA00022989"/>
    </source>
</evidence>
<evidence type="ECO:0000256" key="2">
    <source>
        <dbReference type="ARBA" id="ARBA00010621"/>
    </source>
</evidence>
<keyword evidence="7 13" id="KW-0378">Hydrolase</keyword>
<comment type="similarity">
    <text evidence="2">Belongs to the UppP family.</text>
</comment>
<dbReference type="AlphaFoldDB" id="A0A644SZH1"/>
<accession>A0A644SZH1</accession>
<evidence type="ECO:0000256" key="9">
    <source>
        <dbReference type="ARBA" id="ARBA00023136"/>
    </source>
</evidence>
<comment type="subcellular location">
    <subcellularLocation>
        <location evidence="1">Cell membrane</location>
        <topology evidence="1">Multi-pass membrane protein</topology>
    </subcellularLocation>
</comment>
<evidence type="ECO:0000256" key="6">
    <source>
        <dbReference type="ARBA" id="ARBA00022692"/>
    </source>
</evidence>
<keyword evidence="8 12" id="KW-1133">Transmembrane helix</keyword>
<reference evidence="13" key="1">
    <citation type="submission" date="2019-08" db="EMBL/GenBank/DDBJ databases">
        <authorList>
            <person name="Kucharzyk K."/>
            <person name="Murdoch R.W."/>
            <person name="Higgins S."/>
            <person name="Loffler F."/>
        </authorList>
    </citation>
    <scope>NUCLEOTIDE SEQUENCE</scope>
</reference>
<dbReference type="PANTHER" id="PTHR30622:SF2">
    <property type="entry name" value="UNDECAPRENYL-DIPHOSPHATASE"/>
    <property type="match status" value="1"/>
</dbReference>
<organism evidence="13">
    <name type="scientific">bioreactor metagenome</name>
    <dbReference type="NCBI Taxonomy" id="1076179"/>
    <lineage>
        <taxon>unclassified sequences</taxon>
        <taxon>metagenomes</taxon>
        <taxon>ecological metagenomes</taxon>
    </lineage>
</organism>
<name>A0A644SZH1_9ZZZZ</name>
<dbReference type="EMBL" id="VSSQ01000010">
    <property type="protein sequence ID" value="MPL59667.1"/>
    <property type="molecule type" value="Genomic_DNA"/>
</dbReference>
<evidence type="ECO:0000256" key="1">
    <source>
        <dbReference type="ARBA" id="ARBA00004651"/>
    </source>
</evidence>
<keyword evidence="5" id="KW-1003">Cell membrane</keyword>
<dbReference type="Pfam" id="PF02673">
    <property type="entry name" value="BacA"/>
    <property type="match status" value="1"/>
</dbReference>
<evidence type="ECO:0000256" key="5">
    <source>
        <dbReference type="ARBA" id="ARBA00022475"/>
    </source>
</evidence>
<evidence type="ECO:0000256" key="11">
    <source>
        <dbReference type="ARBA" id="ARBA00047594"/>
    </source>
</evidence>
<evidence type="ECO:0000256" key="10">
    <source>
        <dbReference type="ARBA" id="ARBA00032707"/>
    </source>
</evidence>
<comment type="catalytic activity">
    <reaction evidence="11">
        <text>di-trans,octa-cis-undecaprenyl diphosphate + H2O = di-trans,octa-cis-undecaprenyl phosphate + phosphate + H(+)</text>
        <dbReference type="Rhea" id="RHEA:28094"/>
        <dbReference type="ChEBI" id="CHEBI:15377"/>
        <dbReference type="ChEBI" id="CHEBI:15378"/>
        <dbReference type="ChEBI" id="CHEBI:43474"/>
        <dbReference type="ChEBI" id="CHEBI:58405"/>
        <dbReference type="ChEBI" id="CHEBI:60392"/>
        <dbReference type="EC" id="3.6.1.27"/>
    </reaction>
</comment>
<evidence type="ECO:0000256" key="3">
    <source>
        <dbReference type="ARBA" id="ARBA00012374"/>
    </source>
</evidence>
<feature type="transmembrane region" description="Helical" evidence="12">
    <location>
        <begin position="100"/>
        <end position="120"/>
    </location>
</feature>
<keyword evidence="6 12" id="KW-0812">Transmembrane</keyword>
<dbReference type="PANTHER" id="PTHR30622">
    <property type="entry name" value="UNDECAPRENYL-DIPHOSPHATASE"/>
    <property type="match status" value="1"/>
</dbReference>
<evidence type="ECO:0000256" key="4">
    <source>
        <dbReference type="ARBA" id="ARBA00021581"/>
    </source>
</evidence>
<feature type="transmembrane region" description="Helical" evidence="12">
    <location>
        <begin position="161"/>
        <end position="179"/>
    </location>
</feature>